<evidence type="ECO:0000256" key="1">
    <source>
        <dbReference type="ARBA" id="ARBA00001947"/>
    </source>
</evidence>
<proteinExistence type="predicted"/>
<sequence>MWAQVLDGPFRFQQVDVEAPGPGDLADGQVLVAARAGGICGSDLPFFKGAPFQQSASPAGGTTAPPGFPLHEIVGEVVASRHPAHSPGELVVGWASAFDGIAEFVVSDGEGLAGYDPALPATTAVMLQPLACVLYAVEQLGDVGGRTVAVVGQGPIGLLFSHVLKQRGAGRVVGVDRVDRSGSARVFGVDEVVTSGATQWAAGLAEADRPALVVEAVGHQVTTLRDCVTAAAPGGEILYYGIPDDPVYPLELYAMVRKNLTLRAGVTRDRRRVLHEAGSYLAAHPELRDGYVSDVHPVGDVTAAFAAAIQPRAGQFKIVLELT</sequence>
<dbReference type="SUPFAM" id="SSF51735">
    <property type="entry name" value="NAD(P)-binding Rossmann-fold domains"/>
    <property type="match status" value="1"/>
</dbReference>
<gene>
    <name evidence="5" type="ORF">BD833_10397</name>
</gene>
<evidence type="ECO:0000313" key="5">
    <source>
        <dbReference type="EMBL" id="TYP88941.1"/>
    </source>
</evidence>
<dbReference type="SUPFAM" id="SSF50129">
    <property type="entry name" value="GroES-like"/>
    <property type="match status" value="1"/>
</dbReference>
<evidence type="ECO:0000259" key="3">
    <source>
        <dbReference type="Pfam" id="PF00107"/>
    </source>
</evidence>
<dbReference type="EMBL" id="VNHW01000003">
    <property type="protein sequence ID" value="TYP88941.1"/>
    <property type="molecule type" value="Genomic_DNA"/>
</dbReference>
<dbReference type="RefSeq" id="WP_166532168.1">
    <property type="nucleotide sequence ID" value="NZ_VNHW01000003.1"/>
</dbReference>
<dbReference type="PANTHER" id="PTHR43401">
    <property type="entry name" value="L-THREONINE 3-DEHYDROGENASE"/>
    <property type="match status" value="1"/>
</dbReference>
<comment type="caution">
    <text evidence="5">The sequence shown here is derived from an EMBL/GenBank/DDBJ whole genome shotgun (WGS) entry which is preliminary data.</text>
</comment>
<dbReference type="InterPro" id="IPR050129">
    <property type="entry name" value="Zn_alcohol_dh"/>
</dbReference>
<comment type="cofactor">
    <cofactor evidence="1">
        <name>Zn(2+)</name>
        <dbReference type="ChEBI" id="CHEBI:29105"/>
    </cofactor>
</comment>
<evidence type="ECO:0000259" key="4">
    <source>
        <dbReference type="Pfam" id="PF08240"/>
    </source>
</evidence>
<dbReference type="AlphaFoldDB" id="A0A5S5CYV1"/>
<accession>A0A5S5CYV1</accession>
<feature type="domain" description="Alcohol dehydrogenase-like N-terminal" evidence="4">
    <location>
        <begin position="27"/>
        <end position="92"/>
    </location>
</feature>
<dbReference type="Pfam" id="PF08240">
    <property type="entry name" value="ADH_N"/>
    <property type="match status" value="1"/>
</dbReference>
<feature type="domain" description="Alcohol dehydrogenase-like C-terminal" evidence="3">
    <location>
        <begin position="155"/>
        <end position="264"/>
    </location>
</feature>
<dbReference type="InterPro" id="IPR013149">
    <property type="entry name" value="ADH-like_C"/>
</dbReference>
<dbReference type="InterPro" id="IPR013154">
    <property type="entry name" value="ADH-like_N"/>
</dbReference>
<dbReference type="InterPro" id="IPR036291">
    <property type="entry name" value="NAD(P)-bd_dom_sf"/>
</dbReference>
<dbReference type="GO" id="GO:0016491">
    <property type="term" value="F:oxidoreductase activity"/>
    <property type="evidence" value="ECO:0007669"/>
    <property type="project" value="UniProtKB-KW"/>
</dbReference>
<dbReference type="Pfam" id="PF00107">
    <property type="entry name" value="ADH_zinc_N"/>
    <property type="match status" value="1"/>
</dbReference>
<evidence type="ECO:0000256" key="2">
    <source>
        <dbReference type="ARBA" id="ARBA00023002"/>
    </source>
</evidence>
<keyword evidence="2" id="KW-0560">Oxidoreductase</keyword>
<dbReference type="InterPro" id="IPR011032">
    <property type="entry name" value="GroES-like_sf"/>
</dbReference>
<organism evidence="5 6">
    <name type="scientific">Blastococcus xanthinilyticus</name>
    <dbReference type="NCBI Taxonomy" id="1564164"/>
    <lineage>
        <taxon>Bacteria</taxon>
        <taxon>Bacillati</taxon>
        <taxon>Actinomycetota</taxon>
        <taxon>Actinomycetes</taxon>
        <taxon>Geodermatophilales</taxon>
        <taxon>Geodermatophilaceae</taxon>
        <taxon>Blastococcus</taxon>
    </lineage>
</organism>
<evidence type="ECO:0000313" key="6">
    <source>
        <dbReference type="Proteomes" id="UP000322499"/>
    </source>
</evidence>
<protein>
    <submittedName>
        <fullName evidence="5">Threonine dehydrogenase-like Zn-dependent dehydrogenase</fullName>
    </submittedName>
</protein>
<dbReference type="Gene3D" id="3.40.50.720">
    <property type="entry name" value="NAD(P)-binding Rossmann-like Domain"/>
    <property type="match status" value="1"/>
</dbReference>
<reference evidence="5 6" key="1">
    <citation type="submission" date="2019-07" db="EMBL/GenBank/DDBJ databases">
        <title>Genomic Encyclopedia of Archaeal and Bacterial Type Strains, Phase II (KMG-II): from individual species to whole genera.</title>
        <authorList>
            <person name="Goeker M."/>
        </authorList>
    </citation>
    <scope>NUCLEOTIDE SEQUENCE [LARGE SCALE GENOMIC DNA]</scope>
    <source>
        <strain evidence="5 6">DSM 46842</strain>
    </source>
</reference>
<name>A0A5S5CYV1_9ACTN</name>
<dbReference type="Gene3D" id="3.90.180.10">
    <property type="entry name" value="Medium-chain alcohol dehydrogenases, catalytic domain"/>
    <property type="match status" value="2"/>
</dbReference>
<dbReference type="Proteomes" id="UP000322499">
    <property type="component" value="Unassembled WGS sequence"/>
</dbReference>
<keyword evidence="6" id="KW-1185">Reference proteome</keyword>
<dbReference type="PANTHER" id="PTHR43401:SF2">
    <property type="entry name" value="L-THREONINE 3-DEHYDROGENASE"/>
    <property type="match status" value="1"/>
</dbReference>